<dbReference type="GO" id="GO:0006352">
    <property type="term" value="P:DNA-templated transcription initiation"/>
    <property type="evidence" value="ECO:0007669"/>
    <property type="project" value="InterPro"/>
</dbReference>
<dbReference type="Pfam" id="PF04542">
    <property type="entry name" value="Sigma70_r2"/>
    <property type="match status" value="1"/>
</dbReference>
<dbReference type="InterPro" id="IPR007627">
    <property type="entry name" value="RNA_pol_sigma70_r2"/>
</dbReference>
<dbReference type="InterPro" id="IPR013325">
    <property type="entry name" value="RNA_pol_sigma_r2"/>
</dbReference>
<reference evidence="6 7" key="1">
    <citation type="submission" date="2019-02" db="EMBL/GenBank/DDBJ databases">
        <title>Deep-cultivation of Planctomycetes and their phenomic and genomic characterization uncovers novel biology.</title>
        <authorList>
            <person name="Wiegand S."/>
            <person name="Jogler M."/>
            <person name="Boedeker C."/>
            <person name="Pinto D."/>
            <person name="Vollmers J."/>
            <person name="Rivas-Marin E."/>
            <person name="Kohn T."/>
            <person name="Peeters S.H."/>
            <person name="Heuer A."/>
            <person name="Rast P."/>
            <person name="Oberbeckmann S."/>
            <person name="Bunk B."/>
            <person name="Jeske O."/>
            <person name="Meyerdierks A."/>
            <person name="Storesund J.E."/>
            <person name="Kallscheuer N."/>
            <person name="Luecker S."/>
            <person name="Lage O.M."/>
            <person name="Pohl T."/>
            <person name="Merkel B.J."/>
            <person name="Hornburger P."/>
            <person name="Mueller R.-W."/>
            <person name="Bruemmer F."/>
            <person name="Labrenz M."/>
            <person name="Spormann A.M."/>
            <person name="Op den Camp H."/>
            <person name="Overmann J."/>
            <person name="Amann R."/>
            <person name="Jetten M.S.M."/>
            <person name="Mascher T."/>
            <person name="Medema M.H."/>
            <person name="Devos D.P."/>
            <person name="Kaster A.-K."/>
            <person name="Ovreas L."/>
            <person name="Rohde M."/>
            <person name="Galperin M.Y."/>
            <person name="Jogler C."/>
        </authorList>
    </citation>
    <scope>NUCLEOTIDE SEQUENCE [LARGE SCALE GENOMIC DNA]</scope>
    <source>
        <strain evidence="6 7">Mal52</strain>
    </source>
</reference>
<evidence type="ECO:0000256" key="2">
    <source>
        <dbReference type="ARBA" id="ARBA00023082"/>
    </source>
</evidence>
<dbReference type="Proteomes" id="UP000319383">
    <property type="component" value="Chromosome"/>
</dbReference>
<evidence type="ECO:0000313" key="6">
    <source>
        <dbReference type="EMBL" id="QDU45613.1"/>
    </source>
</evidence>
<organism evidence="6 7">
    <name type="scientific">Symmachiella dynata</name>
    <dbReference type="NCBI Taxonomy" id="2527995"/>
    <lineage>
        <taxon>Bacteria</taxon>
        <taxon>Pseudomonadati</taxon>
        <taxon>Planctomycetota</taxon>
        <taxon>Planctomycetia</taxon>
        <taxon>Planctomycetales</taxon>
        <taxon>Planctomycetaceae</taxon>
        <taxon>Symmachiella</taxon>
    </lineage>
</organism>
<sequence>MGQHDRLLRMKPDEFDARLSQIETDWKMILDASRGAEIGHKRAIQTFFDQYSRAVYRYLLGAVRDPDAADELFQEFALRISKGSFRNADQSRGRFRAYLKSALINLVIEYRRKVSKKPGSIQIEPSEFKNPAAELEAEFTRTWRNELLSRTWQQLEEVDRRKGRSYYVVLKFQTEHPQLTSTAAAEQLNVRMQGKRPAFTAAGMRKTLQRARDKFAEMLLDEVSKSLQDPRLDELENELVELELDPYCRSALRRRRGE</sequence>
<dbReference type="EMBL" id="CP036276">
    <property type="protein sequence ID" value="QDU45613.1"/>
    <property type="molecule type" value="Genomic_DNA"/>
</dbReference>
<dbReference type="PANTHER" id="PTHR43133">
    <property type="entry name" value="RNA POLYMERASE ECF-TYPE SIGMA FACTO"/>
    <property type="match status" value="1"/>
</dbReference>
<dbReference type="GO" id="GO:0016987">
    <property type="term" value="F:sigma factor activity"/>
    <property type="evidence" value="ECO:0007669"/>
    <property type="project" value="UniProtKB-KW"/>
</dbReference>
<dbReference type="KEGG" id="sdyn:Mal52_41070"/>
<proteinExistence type="predicted"/>
<dbReference type="InterPro" id="IPR039425">
    <property type="entry name" value="RNA_pol_sigma-70-like"/>
</dbReference>
<dbReference type="Gene3D" id="1.10.1740.10">
    <property type="match status" value="1"/>
</dbReference>
<dbReference type="SUPFAM" id="SSF88946">
    <property type="entry name" value="Sigma2 domain of RNA polymerase sigma factors"/>
    <property type="match status" value="1"/>
</dbReference>
<evidence type="ECO:0000256" key="1">
    <source>
        <dbReference type="ARBA" id="ARBA00023015"/>
    </source>
</evidence>
<name>A0A517ZT41_9PLAN</name>
<dbReference type="AlphaFoldDB" id="A0A517ZT41"/>
<dbReference type="GO" id="GO:0003677">
    <property type="term" value="F:DNA binding"/>
    <property type="evidence" value="ECO:0007669"/>
    <property type="project" value="UniProtKB-KW"/>
</dbReference>
<evidence type="ECO:0000256" key="3">
    <source>
        <dbReference type="ARBA" id="ARBA00023125"/>
    </source>
</evidence>
<keyword evidence="1" id="KW-0805">Transcription regulation</keyword>
<keyword evidence="2" id="KW-0731">Sigma factor</keyword>
<gene>
    <name evidence="6" type="ORF">Mal52_41070</name>
</gene>
<accession>A0A517ZT41</accession>
<keyword evidence="4" id="KW-0804">Transcription</keyword>
<evidence type="ECO:0000256" key="4">
    <source>
        <dbReference type="ARBA" id="ARBA00023163"/>
    </source>
</evidence>
<evidence type="ECO:0000259" key="5">
    <source>
        <dbReference type="Pfam" id="PF04542"/>
    </source>
</evidence>
<keyword evidence="3" id="KW-0238">DNA-binding</keyword>
<evidence type="ECO:0000313" key="7">
    <source>
        <dbReference type="Proteomes" id="UP000319383"/>
    </source>
</evidence>
<dbReference type="PANTHER" id="PTHR43133:SF8">
    <property type="entry name" value="RNA POLYMERASE SIGMA FACTOR HI_1459-RELATED"/>
    <property type="match status" value="1"/>
</dbReference>
<feature type="domain" description="RNA polymerase sigma-70 region 2" evidence="5">
    <location>
        <begin position="48"/>
        <end position="115"/>
    </location>
</feature>
<protein>
    <submittedName>
        <fullName evidence="6">RNA polymerase sigma factor</fullName>
    </submittedName>
</protein>
<keyword evidence="7" id="KW-1185">Reference proteome</keyword>